<protein>
    <recommendedName>
        <fullName evidence="3">Replication protein</fullName>
    </recommendedName>
</protein>
<proteinExistence type="predicted"/>
<comment type="caution">
    <text evidence="1">The sequence shown here is derived from an EMBL/GenBank/DDBJ whole genome shotgun (WGS) entry which is preliminary data.</text>
</comment>
<accession>A0A7X5RN16</accession>
<dbReference type="RefSeq" id="WP_163088460.1">
    <property type="nucleotide sequence ID" value="NZ_JAAAWN010000039.1"/>
</dbReference>
<dbReference type="Proteomes" id="UP000470213">
    <property type="component" value="Unassembled WGS sequence"/>
</dbReference>
<gene>
    <name evidence="1" type="ORF">GTH32_18205</name>
</gene>
<dbReference type="AlphaFoldDB" id="A0A7X5RN16"/>
<evidence type="ECO:0000313" key="2">
    <source>
        <dbReference type="Proteomes" id="UP000470213"/>
    </source>
</evidence>
<organism evidence="1 2">
    <name type="scientific">Alteromonas profundi</name>
    <dbReference type="NCBI Taxonomy" id="2696062"/>
    <lineage>
        <taxon>Bacteria</taxon>
        <taxon>Pseudomonadati</taxon>
        <taxon>Pseudomonadota</taxon>
        <taxon>Gammaproteobacteria</taxon>
        <taxon>Alteromonadales</taxon>
        <taxon>Alteromonadaceae</taxon>
        <taxon>Alteromonas/Salinimonas group</taxon>
        <taxon>Alteromonas</taxon>
    </lineage>
</organism>
<reference evidence="1 2" key="1">
    <citation type="submission" date="2020-01" db="EMBL/GenBank/DDBJ databases">
        <authorList>
            <person name="Chen J."/>
            <person name="Zhu S."/>
            <person name="Yang J."/>
        </authorList>
    </citation>
    <scope>NUCLEOTIDE SEQUENCE [LARGE SCALE GENOMIC DNA]</scope>
    <source>
        <strain evidence="1 2">345S023</strain>
    </source>
</reference>
<name>A0A7X5RN16_9ALTE</name>
<sequence length="413" mass="47317">MSQKFNTAQQLPLDFQISAYQEASCFLDDSRNGHYAIVTKRADAKVVQRMMPLHTLPYVLEQQAQNFEKYKKTNGKNDIWISQATFVGWKGNNGQNLAFRRKTTLASIATLFCDLDYYKDEKLKHLSPERMADMVLEHCNKLGYPLPSLIIDTGRGLQIKWHHEPIPRKALTRWEAASSHLVNSFKSLGCDIGVRDATRILRVLHTVNQKSGKIVRVVWLNPNQTTHKFNDLCNAVLPYTQEQIKEFRSAAKQRKLDGVKESAVIHFANAKGFSPRTLNWARLNDLQTLHKLRNFEMGDGLREPLAFYMANQYALCHQQHYADPNQYHEILRIIKSTHKGMEHATAVAKAQWLHKLMGEAQTGKTKEFDGKEYTPLYTPSNDWFINLFGISSGEQKHLDTIIDSTGGSRDFPL</sequence>
<evidence type="ECO:0000313" key="1">
    <source>
        <dbReference type="EMBL" id="NDV93105.1"/>
    </source>
</evidence>
<dbReference type="EMBL" id="JAAAWN010000039">
    <property type="protein sequence ID" value="NDV93105.1"/>
    <property type="molecule type" value="Genomic_DNA"/>
</dbReference>
<keyword evidence="2" id="KW-1185">Reference proteome</keyword>
<evidence type="ECO:0008006" key="3">
    <source>
        <dbReference type="Google" id="ProtNLM"/>
    </source>
</evidence>